<dbReference type="Pfam" id="PF22746">
    <property type="entry name" value="SHOCT-like_DUF2089-C"/>
    <property type="match status" value="1"/>
</dbReference>
<dbReference type="EMBL" id="CP000804">
    <property type="protein sequence ID" value="ABU59402.1"/>
    <property type="molecule type" value="Genomic_DNA"/>
</dbReference>
<protein>
    <recommendedName>
        <fullName evidence="1">YvlB/LiaX N-terminal domain-containing protein</fullName>
    </recommendedName>
</protein>
<gene>
    <name evidence="2" type="ordered locus">Rcas_3352</name>
</gene>
<proteinExistence type="predicted"/>
<dbReference type="Proteomes" id="UP000000263">
    <property type="component" value="Chromosome"/>
</dbReference>
<reference evidence="2 3" key="1">
    <citation type="submission" date="2007-08" db="EMBL/GenBank/DDBJ databases">
        <title>Complete sequence of Roseiflexus castenholzii DSM 13941.</title>
        <authorList>
            <consortium name="US DOE Joint Genome Institute"/>
            <person name="Copeland A."/>
            <person name="Lucas S."/>
            <person name="Lapidus A."/>
            <person name="Barry K."/>
            <person name="Glavina del Rio T."/>
            <person name="Dalin E."/>
            <person name="Tice H."/>
            <person name="Pitluck S."/>
            <person name="Thompson L.S."/>
            <person name="Brettin T."/>
            <person name="Bruce D."/>
            <person name="Detter J.C."/>
            <person name="Han C."/>
            <person name="Tapia R."/>
            <person name="Schmutz J."/>
            <person name="Larimer F."/>
            <person name="Land M."/>
            <person name="Hauser L."/>
            <person name="Kyrpides N."/>
            <person name="Mikhailova N."/>
            <person name="Bryant D.A."/>
            <person name="Hanada S."/>
            <person name="Tsukatani Y."/>
            <person name="Richardson P."/>
        </authorList>
    </citation>
    <scope>NUCLEOTIDE SEQUENCE [LARGE SCALE GENOMIC DNA]</scope>
    <source>
        <strain evidence="3">DSM 13941 / HLO8</strain>
    </source>
</reference>
<evidence type="ECO:0000313" key="3">
    <source>
        <dbReference type="Proteomes" id="UP000000263"/>
    </source>
</evidence>
<evidence type="ECO:0000259" key="1">
    <source>
        <dbReference type="Pfam" id="PF22746"/>
    </source>
</evidence>
<name>A7NPA6_ROSCS</name>
<dbReference type="HOGENOM" id="CLU_132548_3_0_0"/>
<sequence length="123" mass="13907">MTTTDDRLRILRMVEEGQISAEEGARLLEAITDDVARVRARTAARPRSLRVVVTDLHSRRQKINVTIPASLVTVGLKLGARLFPRNASVTNDDVLRAIERDMPGRIFELQDLEEGERIEIFVE</sequence>
<organism evidence="2 3">
    <name type="scientific">Roseiflexus castenholzii (strain DSM 13941 / HLO8)</name>
    <dbReference type="NCBI Taxonomy" id="383372"/>
    <lineage>
        <taxon>Bacteria</taxon>
        <taxon>Bacillati</taxon>
        <taxon>Chloroflexota</taxon>
        <taxon>Chloroflexia</taxon>
        <taxon>Chloroflexales</taxon>
        <taxon>Roseiflexineae</taxon>
        <taxon>Roseiflexaceae</taxon>
        <taxon>Roseiflexus</taxon>
    </lineage>
</organism>
<evidence type="ECO:0000313" key="2">
    <source>
        <dbReference type="EMBL" id="ABU59402.1"/>
    </source>
</evidence>
<dbReference type="KEGG" id="rca:Rcas_3352"/>
<dbReference type="eggNOG" id="ENOG5032ZRZ">
    <property type="taxonomic scope" value="Bacteria"/>
</dbReference>
<feature type="domain" description="YvlB/LiaX N-terminal" evidence="1">
    <location>
        <begin position="6"/>
        <end position="31"/>
    </location>
</feature>
<dbReference type="STRING" id="383372.Rcas_3352"/>
<dbReference type="AlphaFoldDB" id="A7NPA6"/>
<dbReference type="RefSeq" id="WP_012121826.1">
    <property type="nucleotide sequence ID" value="NC_009767.1"/>
</dbReference>
<dbReference type="OrthoDB" id="164380at2"/>
<keyword evidence="3" id="KW-1185">Reference proteome</keyword>
<dbReference type="InterPro" id="IPR053959">
    <property type="entry name" value="YvlB/LiaX_N"/>
</dbReference>
<accession>A7NPA6</accession>